<name>A0ABV9I167_9FLAO</name>
<dbReference type="EMBL" id="JBHSFV010000014">
    <property type="protein sequence ID" value="MFC4636059.1"/>
    <property type="molecule type" value="Genomic_DNA"/>
</dbReference>
<organism evidence="1 2">
    <name type="scientific">Dokdonia ponticola</name>
    <dbReference type="NCBI Taxonomy" id="2041041"/>
    <lineage>
        <taxon>Bacteria</taxon>
        <taxon>Pseudomonadati</taxon>
        <taxon>Bacteroidota</taxon>
        <taxon>Flavobacteriia</taxon>
        <taxon>Flavobacteriales</taxon>
        <taxon>Flavobacteriaceae</taxon>
        <taxon>Dokdonia</taxon>
    </lineage>
</organism>
<gene>
    <name evidence="1" type="ORF">ACFO3O_19270</name>
</gene>
<keyword evidence="2" id="KW-1185">Reference proteome</keyword>
<proteinExistence type="predicted"/>
<dbReference type="Proteomes" id="UP001596043">
    <property type="component" value="Unassembled WGS sequence"/>
</dbReference>
<accession>A0ABV9I167</accession>
<sequence length="40" mass="4689">MKKQKSIISFSVIPHSIVVPFLEINNTHVFNPDWALRMHL</sequence>
<evidence type="ECO:0000313" key="2">
    <source>
        <dbReference type="Proteomes" id="UP001596043"/>
    </source>
</evidence>
<comment type="caution">
    <text evidence="1">The sequence shown here is derived from an EMBL/GenBank/DDBJ whole genome shotgun (WGS) entry which is preliminary data.</text>
</comment>
<protein>
    <submittedName>
        <fullName evidence="1">Uncharacterized protein</fullName>
    </submittedName>
</protein>
<evidence type="ECO:0000313" key="1">
    <source>
        <dbReference type="EMBL" id="MFC4636059.1"/>
    </source>
</evidence>
<reference evidence="2" key="1">
    <citation type="journal article" date="2019" name="Int. J. Syst. Evol. Microbiol.">
        <title>The Global Catalogue of Microorganisms (GCM) 10K type strain sequencing project: providing services to taxonomists for standard genome sequencing and annotation.</title>
        <authorList>
            <consortium name="The Broad Institute Genomics Platform"/>
            <consortium name="The Broad Institute Genome Sequencing Center for Infectious Disease"/>
            <person name="Wu L."/>
            <person name="Ma J."/>
        </authorList>
    </citation>
    <scope>NUCLEOTIDE SEQUENCE [LARGE SCALE GENOMIC DNA]</scope>
    <source>
        <strain evidence="2">YJ-61-S</strain>
    </source>
</reference>
<dbReference type="RefSeq" id="WP_379981888.1">
    <property type="nucleotide sequence ID" value="NZ_JBHSFV010000014.1"/>
</dbReference>